<evidence type="ECO:0000256" key="6">
    <source>
        <dbReference type="ARBA" id="ARBA00022840"/>
    </source>
</evidence>
<evidence type="ECO:0000259" key="8">
    <source>
        <dbReference type="Pfam" id="PF00485"/>
    </source>
</evidence>
<keyword evidence="4" id="KW-0547">Nucleotide-binding</keyword>
<keyword evidence="6" id="KW-0067">ATP-binding</keyword>
<dbReference type="Gene3D" id="3.40.50.300">
    <property type="entry name" value="P-loop containing nucleotide triphosphate hydrolases"/>
    <property type="match status" value="1"/>
</dbReference>
<dbReference type="EC" id="2.7.1.19" evidence="2"/>
<dbReference type="InterPro" id="IPR027417">
    <property type="entry name" value="P-loop_NTPase"/>
</dbReference>
<dbReference type="GO" id="GO:0008974">
    <property type="term" value="F:phosphoribulokinase activity"/>
    <property type="evidence" value="ECO:0007669"/>
    <property type="project" value="UniProtKB-EC"/>
</dbReference>
<dbReference type="InterPro" id="IPR006083">
    <property type="entry name" value="PRK/URK"/>
</dbReference>
<sequence length="322" mass="36625">MLTSSILASVTNETEGERTMSIRHPIIVVTGSSGAGTTTVKEAFAHVFRREGISPAVVEGDSFHRYNRAEMKRKTAEAEQEGCRRFSHFGPEANLLEELEHLFYTYGKTGSGKRRLYLHNEDEAIPYAHLGISAGEFTPWDVIPPQTDLLFYEGLHGCVQTESVNVARHADLKIGVVPVINLEWIQKIHRDTKERGYSGQMVMDTILRRMYDYVHYIVPQFKTTDINFQRVPVVDTSDPIIARDIPTADESLVVIRFRKPEKFGVDFLYLLQMLHNSWMSRRNTIVIPGGKMGLAMELILTPIIRRIMTERQRVLGSEMATT</sequence>
<name>A0A484H6R8_9ZZZZ</name>
<accession>A0A484H6R8</accession>
<evidence type="ECO:0000256" key="7">
    <source>
        <dbReference type="ARBA" id="ARBA00047663"/>
    </source>
</evidence>
<evidence type="ECO:0000256" key="3">
    <source>
        <dbReference type="ARBA" id="ARBA00022679"/>
    </source>
</evidence>
<evidence type="ECO:0000256" key="5">
    <source>
        <dbReference type="ARBA" id="ARBA00022777"/>
    </source>
</evidence>
<dbReference type="GO" id="GO:0005524">
    <property type="term" value="F:ATP binding"/>
    <property type="evidence" value="ECO:0007669"/>
    <property type="project" value="UniProtKB-KW"/>
</dbReference>
<dbReference type="GO" id="GO:0005975">
    <property type="term" value="P:carbohydrate metabolic process"/>
    <property type="evidence" value="ECO:0007669"/>
    <property type="project" value="InterPro"/>
</dbReference>
<evidence type="ECO:0000256" key="2">
    <source>
        <dbReference type="ARBA" id="ARBA00012042"/>
    </source>
</evidence>
<dbReference type="AlphaFoldDB" id="A0A484H6R8"/>
<evidence type="ECO:0000256" key="4">
    <source>
        <dbReference type="ARBA" id="ARBA00022741"/>
    </source>
</evidence>
<protein>
    <recommendedName>
        <fullName evidence="2">phosphoribulokinase</fullName>
        <ecNumber evidence="2">2.7.1.19</ecNumber>
    </recommendedName>
</protein>
<reference evidence="9" key="1">
    <citation type="submission" date="2018-10" db="EMBL/GenBank/DDBJ databases">
        <authorList>
            <person name="Gruber-Vodicka H."/>
            <person name="Jaeckle O."/>
        </authorList>
    </citation>
    <scope>NUCLEOTIDE SEQUENCE</scope>
</reference>
<comment type="similarity">
    <text evidence="1">Belongs to the phosphoribulokinase family.</text>
</comment>
<dbReference type="PRINTS" id="PR00478">
    <property type="entry name" value="PHRIBLKINASE"/>
</dbReference>
<evidence type="ECO:0000256" key="1">
    <source>
        <dbReference type="ARBA" id="ARBA00009719"/>
    </source>
</evidence>
<evidence type="ECO:0000313" key="9">
    <source>
        <dbReference type="EMBL" id="VBB69857.1"/>
    </source>
</evidence>
<dbReference type="NCBIfam" id="NF011997">
    <property type="entry name" value="PRK15453.1"/>
    <property type="match status" value="1"/>
</dbReference>
<dbReference type="SUPFAM" id="SSF52540">
    <property type="entry name" value="P-loop containing nucleoside triphosphate hydrolases"/>
    <property type="match status" value="1"/>
</dbReference>
<keyword evidence="3 9" id="KW-0808">Transferase</keyword>
<organism evidence="9">
    <name type="scientific">invertebrate metagenome</name>
    <dbReference type="NCBI Taxonomy" id="1711999"/>
    <lineage>
        <taxon>unclassified sequences</taxon>
        <taxon>metagenomes</taxon>
        <taxon>organismal metagenomes</taxon>
    </lineage>
</organism>
<dbReference type="Pfam" id="PF00485">
    <property type="entry name" value="PRK"/>
    <property type="match status" value="1"/>
</dbReference>
<gene>
    <name evidence="9" type="ORF">RIEGSTA812A_PEG_1330</name>
</gene>
<keyword evidence="5 9" id="KW-0418">Kinase</keyword>
<dbReference type="EMBL" id="LR026963">
    <property type="protein sequence ID" value="VBB69857.1"/>
    <property type="molecule type" value="Genomic_DNA"/>
</dbReference>
<proteinExistence type="inferred from homology"/>
<feature type="domain" description="Phosphoribulokinase/uridine kinase" evidence="8">
    <location>
        <begin position="26"/>
        <end position="237"/>
    </location>
</feature>
<dbReference type="InterPro" id="IPR006082">
    <property type="entry name" value="PRK"/>
</dbReference>
<comment type="catalytic activity">
    <reaction evidence="7">
        <text>D-ribulose 5-phosphate + ATP = D-ribulose 1,5-bisphosphate + ADP + H(+)</text>
        <dbReference type="Rhea" id="RHEA:19365"/>
        <dbReference type="ChEBI" id="CHEBI:15378"/>
        <dbReference type="ChEBI" id="CHEBI:30616"/>
        <dbReference type="ChEBI" id="CHEBI:57870"/>
        <dbReference type="ChEBI" id="CHEBI:58121"/>
        <dbReference type="ChEBI" id="CHEBI:456216"/>
        <dbReference type="EC" id="2.7.1.19"/>
    </reaction>
</comment>